<gene>
    <name evidence="1" type="ORF">HGQ17_00345</name>
</gene>
<protein>
    <recommendedName>
        <fullName evidence="3">SRPBCC family protein</fullName>
    </recommendedName>
</protein>
<evidence type="ECO:0008006" key="3">
    <source>
        <dbReference type="Google" id="ProtNLM"/>
    </source>
</evidence>
<dbReference type="Proteomes" id="UP000523139">
    <property type="component" value="Unassembled WGS sequence"/>
</dbReference>
<organism evidence="1 2">
    <name type="scientific">Nesterenkonia sedimenti</name>
    <dbReference type="NCBI Taxonomy" id="1463632"/>
    <lineage>
        <taxon>Bacteria</taxon>
        <taxon>Bacillati</taxon>
        <taxon>Actinomycetota</taxon>
        <taxon>Actinomycetes</taxon>
        <taxon>Micrococcales</taxon>
        <taxon>Micrococcaceae</taxon>
        <taxon>Nesterenkonia</taxon>
    </lineage>
</organism>
<dbReference type="EMBL" id="JABAHY010000001">
    <property type="protein sequence ID" value="NLS08478.1"/>
    <property type="molecule type" value="Genomic_DNA"/>
</dbReference>
<dbReference type="AlphaFoldDB" id="A0A7X8TGW7"/>
<proteinExistence type="predicted"/>
<comment type="caution">
    <text evidence="1">The sequence shown here is derived from an EMBL/GenBank/DDBJ whole genome shotgun (WGS) entry which is preliminary data.</text>
</comment>
<accession>A0A7X8TGW7</accession>
<reference evidence="1 2" key="1">
    <citation type="submission" date="2020-04" db="EMBL/GenBank/DDBJ databases">
        <title>Nesterenkonia sp. nov., isolated from marine sediment.</title>
        <authorList>
            <person name="Zhang G."/>
        </authorList>
    </citation>
    <scope>NUCLEOTIDE SEQUENCE [LARGE SCALE GENOMIC DNA]</scope>
    <source>
        <strain evidence="1 2">MY13</strain>
    </source>
</reference>
<sequence>MNNNLPWSWGEAVVSGKEIPGPHPEIMRAATRAVGVRASPGRIYLWLCQLRRAPYSYDWIDNFGRRSPRQADPELCHLERGQSVMTIFTLTDFEPDASITLRMKPGWPRNAFGDLSLQYRAERIDDEFSRLSVVLWMPPIGKVLAKQRRYLLAWGDLMMMRKQLLVLRNLAENDDASGR</sequence>
<evidence type="ECO:0000313" key="1">
    <source>
        <dbReference type="EMBL" id="NLS08478.1"/>
    </source>
</evidence>
<evidence type="ECO:0000313" key="2">
    <source>
        <dbReference type="Proteomes" id="UP000523139"/>
    </source>
</evidence>
<name>A0A7X8TGW7_9MICC</name>
<keyword evidence="2" id="KW-1185">Reference proteome</keyword>